<evidence type="ECO:0000313" key="5">
    <source>
        <dbReference type="Proteomes" id="UP001620645"/>
    </source>
</evidence>
<dbReference type="PANTHER" id="PTHR13073:SF0">
    <property type="entry name" value="BIOGENESIS OF LYSOSOME-RELATED ORGANELLES COMPLEX 1 SUBUNIT 1"/>
    <property type="match status" value="1"/>
</dbReference>
<proteinExistence type="inferred from homology"/>
<accession>A0ABD2I2Q7</accession>
<comment type="similarity">
    <text evidence="1">Belongs to the BLOC1S1 family.</text>
</comment>
<gene>
    <name evidence="4" type="ORF">niasHS_016356</name>
</gene>
<evidence type="ECO:0000256" key="2">
    <source>
        <dbReference type="ARBA" id="ARBA00019577"/>
    </source>
</evidence>
<dbReference type="AlphaFoldDB" id="A0ABD2I2Q7"/>
<evidence type="ECO:0000259" key="3">
    <source>
        <dbReference type="Pfam" id="PF05362"/>
    </source>
</evidence>
<comment type="caution">
    <text evidence="4">The sequence shown here is derived from an EMBL/GenBank/DDBJ whole genome shotgun (WGS) entry which is preliminary data.</text>
</comment>
<dbReference type="Pfam" id="PF05362">
    <property type="entry name" value="Lon_C"/>
    <property type="match status" value="1"/>
</dbReference>
<dbReference type="Pfam" id="PF06320">
    <property type="entry name" value="GCN5L1"/>
    <property type="match status" value="1"/>
</dbReference>
<protein>
    <recommendedName>
        <fullName evidence="2">Biogenesis of lysosome-related organelles complex 1 subunit 1</fullName>
    </recommendedName>
</protein>
<sequence>MLTGMVKEHMARQHLRREQQEKLKNEAIVAAHELTEALVDHLNHRVSHAYNLQKRLDVECKKLETQSAALARHADAWVALVGDMNQALKEVGDVDNWARTIEADVTQCAATLERVYRTRGGAGDGPAVGEGGNTSAPPTATFSVTHTPGGCTGLLVANEMKASVAAADAEDYDAANETFESRSLGAFFDQNKINLSIPPPSTKRKGPSASAAAALAILSLATGRPVQAGVCVTGKVTKTGRIIKIGQMKEKTIAAAEAKMVKMAFPHANLRKYFGVDYPVPEKFLFIILFIRVVDSS</sequence>
<evidence type="ECO:0000313" key="4">
    <source>
        <dbReference type="EMBL" id="KAL3071681.1"/>
    </source>
</evidence>
<dbReference type="Gene3D" id="3.30.230.10">
    <property type="match status" value="1"/>
</dbReference>
<dbReference type="InterPro" id="IPR009395">
    <property type="entry name" value="BLOC1S1"/>
</dbReference>
<dbReference type="InterPro" id="IPR008269">
    <property type="entry name" value="Lon_proteolytic"/>
</dbReference>
<dbReference type="Proteomes" id="UP001620645">
    <property type="component" value="Unassembled WGS sequence"/>
</dbReference>
<dbReference type="InterPro" id="IPR020568">
    <property type="entry name" value="Ribosomal_Su5_D2-typ_SF"/>
</dbReference>
<dbReference type="InterPro" id="IPR014721">
    <property type="entry name" value="Ribsml_uS5_D2-typ_fold_subgr"/>
</dbReference>
<organism evidence="4 5">
    <name type="scientific">Heterodera schachtii</name>
    <name type="common">Sugarbeet cyst nematode worm</name>
    <name type="synonym">Tylenchus schachtii</name>
    <dbReference type="NCBI Taxonomy" id="97005"/>
    <lineage>
        <taxon>Eukaryota</taxon>
        <taxon>Metazoa</taxon>
        <taxon>Ecdysozoa</taxon>
        <taxon>Nematoda</taxon>
        <taxon>Chromadorea</taxon>
        <taxon>Rhabditida</taxon>
        <taxon>Tylenchina</taxon>
        <taxon>Tylenchomorpha</taxon>
        <taxon>Tylenchoidea</taxon>
        <taxon>Heteroderidae</taxon>
        <taxon>Heteroderinae</taxon>
        <taxon>Heterodera</taxon>
    </lineage>
</organism>
<dbReference type="PRINTS" id="PR00830">
    <property type="entry name" value="ENDOLAPTASE"/>
</dbReference>
<keyword evidence="5" id="KW-1185">Reference proteome</keyword>
<feature type="domain" description="Lon proteolytic" evidence="3">
    <location>
        <begin position="158"/>
        <end position="273"/>
    </location>
</feature>
<name>A0ABD2I2Q7_HETSC</name>
<dbReference type="PANTHER" id="PTHR13073">
    <property type="entry name" value="BLOC-1 COMPLEX SUBUNIT 1"/>
    <property type="match status" value="1"/>
</dbReference>
<evidence type="ECO:0000256" key="1">
    <source>
        <dbReference type="ARBA" id="ARBA00007133"/>
    </source>
</evidence>
<dbReference type="EMBL" id="JBICCN010000389">
    <property type="protein sequence ID" value="KAL3071681.1"/>
    <property type="molecule type" value="Genomic_DNA"/>
</dbReference>
<reference evidence="4 5" key="1">
    <citation type="submission" date="2024-10" db="EMBL/GenBank/DDBJ databases">
        <authorList>
            <person name="Kim D."/>
        </authorList>
    </citation>
    <scope>NUCLEOTIDE SEQUENCE [LARGE SCALE GENOMIC DNA]</scope>
    <source>
        <strain evidence="4">Taebaek</strain>
    </source>
</reference>
<dbReference type="SUPFAM" id="SSF54211">
    <property type="entry name" value="Ribosomal protein S5 domain 2-like"/>
    <property type="match status" value="1"/>
</dbReference>